<dbReference type="AlphaFoldDB" id="A0A4Z1P2H1"/>
<reference evidence="1 2" key="1">
    <citation type="submission" date="2019-04" db="EMBL/GenBank/DDBJ databases">
        <title>High contiguity whole genome sequence and gene annotation resource for two Venturia nashicola isolates.</title>
        <authorList>
            <person name="Prokchorchik M."/>
            <person name="Won K."/>
            <person name="Lee Y."/>
            <person name="Choi E.D."/>
            <person name="Segonzac C."/>
            <person name="Sohn K.H."/>
        </authorList>
    </citation>
    <scope>NUCLEOTIDE SEQUENCE [LARGE SCALE GENOMIC DNA]</scope>
    <source>
        <strain evidence="1 2">PRI2</strain>
    </source>
</reference>
<evidence type="ECO:0000313" key="2">
    <source>
        <dbReference type="Proteomes" id="UP000298493"/>
    </source>
</evidence>
<dbReference type="Proteomes" id="UP000298493">
    <property type="component" value="Unassembled WGS sequence"/>
</dbReference>
<name>A0A4Z1P2H1_9PEZI</name>
<sequence length="220" mass="24825">MAKLTNPQRSNEHQQSFTLNLTLLWTDMDDLMAAVTGFKTKAPPPNAGSPPKKAIVISLESDGDNDDDSELEEVLRSSDWEAKFQAHRGANSIHDFPSTLTHEVTHPRLPWPWSNQRTSALYTAIHKDKWWSKIPPSDNPEIERSLSHICRIMETELGEKRTDNARKGVGKLRIQSGGALVVSLIMYYKVTEAWERGNVASRLDEIRTCSRIEEMGSAEN</sequence>
<proteinExistence type="predicted"/>
<dbReference type="EMBL" id="SNSC02000009">
    <property type="protein sequence ID" value="TID21593.1"/>
    <property type="molecule type" value="Genomic_DNA"/>
</dbReference>
<organism evidence="1 2">
    <name type="scientific">Venturia nashicola</name>
    <dbReference type="NCBI Taxonomy" id="86259"/>
    <lineage>
        <taxon>Eukaryota</taxon>
        <taxon>Fungi</taxon>
        <taxon>Dikarya</taxon>
        <taxon>Ascomycota</taxon>
        <taxon>Pezizomycotina</taxon>
        <taxon>Dothideomycetes</taxon>
        <taxon>Pleosporomycetidae</taxon>
        <taxon>Venturiales</taxon>
        <taxon>Venturiaceae</taxon>
        <taxon>Venturia</taxon>
    </lineage>
</organism>
<keyword evidence="2" id="KW-1185">Reference proteome</keyword>
<accession>A0A4Z1P2H1</accession>
<comment type="caution">
    <text evidence="1">The sequence shown here is derived from an EMBL/GenBank/DDBJ whole genome shotgun (WGS) entry which is preliminary data.</text>
</comment>
<gene>
    <name evidence="1" type="ORF">E6O75_ATG04988</name>
</gene>
<evidence type="ECO:0000313" key="1">
    <source>
        <dbReference type="EMBL" id="TID21593.1"/>
    </source>
</evidence>
<protein>
    <submittedName>
        <fullName evidence="1">Uncharacterized protein</fullName>
    </submittedName>
</protein>